<sequence>MLLWKDNLDVTILSFSTGHIDAQIQSEDGFLWRFTGFYGNPKRCQRGNSWGLLKLLRMVDNLPWMVGRDVNELLSVNEKGGGADWLYAGDRNSKFIHLRATTRKKKNSITKLLDDNGILQDSEKGLARVIINYFSTLFRSSEPFLCDIASATKAIDARLNGEMSGI</sequence>
<dbReference type="EMBL" id="JANJYI010000003">
    <property type="protein sequence ID" value="KAK2655325.1"/>
    <property type="molecule type" value="Genomic_DNA"/>
</dbReference>
<name>A0AAD9X9P1_9ROSI</name>
<organism evidence="1 2">
    <name type="scientific">Dipteronia dyeriana</name>
    <dbReference type="NCBI Taxonomy" id="168575"/>
    <lineage>
        <taxon>Eukaryota</taxon>
        <taxon>Viridiplantae</taxon>
        <taxon>Streptophyta</taxon>
        <taxon>Embryophyta</taxon>
        <taxon>Tracheophyta</taxon>
        <taxon>Spermatophyta</taxon>
        <taxon>Magnoliopsida</taxon>
        <taxon>eudicotyledons</taxon>
        <taxon>Gunneridae</taxon>
        <taxon>Pentapetalae</taxon>
        <taxon>rosids</taxon>
        <taxon>malvids</taxon>
        <taxon>Sapindales</taxon>
        <taxon>Sapindaceae</taxon>
        <taxon>Hippocastanoideae</taxon>
        <taxon>Acereae</taxon>
        <taxon>Dipteronia</taxon>
    </lineage>
</organism>
<dbReference type="AlphaFoldDB" id="A0AAD9X9P1"/>
<gene>
    <name evidence="1" type="ORF">Ddye_008377</name>
</gene>
<comment type="caution">
    <text evidence="1">The sequence shown here is derived from an EMBL/GenBank/DDBJ whole genome shotgun (WGS) entry which is preliminary data.</text>
</comment>
<protein>
    <submittedName>
        <fullName evidence="1">Uncharacterized protein</fullName>
    </submittedName>
</protein>
<keyword evidence="2" id="KW-1185">Reference proteome</keyword>
<evidence type="ECO:0000313" key="2">
    <source>
        <dbReference type="Proteomes" id="UP001280121"/>
    </source>
</evidence>
<proteinExistence type="predicted"/>
<evidence type="ECO:0000313" key="1">
    <source>
        <dbReference type="EMBL" id="KAK2655325.1"/>
    </source>
</evidence>
<accession>A0AAD9X9P1</accession>
<reference evidence="1" key="1">
    <citation type="journal article" date="2023" name="Plant J.">
        <title>Genome sequences and population genomics provide insights into the demographic history, inbreeding, and mutation load of two 'living fossil' tree species of Dipteronia.</title>
        <authorList>
            <person name="Feng Y."/>
            <person name="Comes H.P."/>
            <person name="Chen J."/>
            <person name="Zhu S."/>
            <person name="Lu R."/>
            <person name="Zhang X."/>
            <person name="Li P."/>
            <person name="Qiu J."/>
            <person name="Olsen K.M."/>
            <person name="Qiu Y."/>
        </authorList>
    </citation>
    <scope>NUCLEOTIDE SEQUENCE</scope>
    <source>
        <strain evidence="1">KIB01</strain>
    </source>
</reference>
<dbReference type="Proteomes" id="UP001280121">
    <property type="component" value="Unassembled WGS sequence"/>
</dbReference>